<dbReference type="Pfam" id="PF01174">
    <property type="entry name" value="SNO"/>
    <property type="match status" value="1"/>
</dbReference>
<dbReference type="PROSITE" id="PS51273">
    <property type="entry name" value="GATASE_TYPE_1"/>
    <property type="match status" value="1"/>
</dbReference>
<dbReference type="EMBL" id="JALJOT010000011">
    <property type="protein sequence ID" value="KAK9905673.1"/>
    <property type="molecule type" value="Genomic_DNA"/>
</dbReference>
<organism evidence="7 8">
    <name type="scientific">Coccomyxa subellipsoidea</name>
    <dbReference type="NCBI Taxonomy" id="248742"/>
    <lineage>
        <taxon>Eukaryota</taxon>
        <taxon>Viridiplantae</taxon>
        <taxon>Chlorophyta</taxon>
        <taxon>core chlorophytes</taxon>
        <taxon>Trebouxiophyceae</taxon>
        <taxon>Trebouxiophyceae incertae sedis</taxon>
        <taxon>Coccomyxaceae</taxon>
        <taxon>Coccomyxa</taxon>
    </lineage>
</organism>
<evidence type="ECO:0000256" key="2">
    <source>
        <dbReference type="ARBA" id="ARBA00012918"/>
    </source>
</evidence>
<accession>A0ABR2YHN0</accession>
<name>A0ABR2YHN0_9CHLO</name>
<dbReference type="CDD" id="cd01749">
    <property type="entry name" value="GATase1_PB"/>
    <property type="match status" value="1"/>
</dbReference>
<dbReference type="NCBIfam" id="TIGR03800">
    <property type="entry name" value="PLP_synth_Pdx2"/>
    <property type="match status" value="1"/>
</dbReference>
<comment type="catalytic activity">
    <reaction evidence="6">
        <text>L-glutamine + H2O = L-glutamate + NH4(+)</text>
        <dbReference type="Rhea" id="RHEA:15889"/>
        <dbReference type="ChEBI" id="CHEBI:15377"/>
        <dbReference type="ChEBI" id="CHEBI:28938"/>
        <dbReference type="ChEBI" id="CHEBI:29985"/>
        <dbReference type="ChEBI" id="CHEBI:58359"/>
        <dbReference type="EC" id="3.5.1.2"/>
    </reaction>
</comment>
<dbReference type="InterPro" id="IPR029062">
    <property type="entry name" value="Class_I_gatase-like"/>
</dbReference>
<evidence type="ECO:0000313" key="7">
    <source>
        <dbReference type="EMBL" id="KAK9905673.1"/>
    </source>
</evidence>
<dbReference type="PANTHER" id="PTHR31559">
    <property type="entry name" value="PYRIDOXAL 5'-PHOSPHATE SYNTHASE SUBUNIT SNO"/>
    <property type="match status" value="1"/>
</dbReference>
<dbReference type="PIRSF" id="PIRSF005639">
    <property type="entry name" value="Glut_amidoT_SNO"/>
    <property type="match status" value="1"/>
</dbReference>
<evidence type="ECO:0000256" key="1">
    <source>
        <dbReference type="ARBA" id="ARBA00008345"/>
    </source>
</evidence>
<dbReference type="InterPro" id="IPR021196">
    <property type="entry name" value="PdxT/SNO_CS"/>
</dbReference>
<keyword evidence="4" id="KW-0315">Glutamine amidotransferase</keyword>
<dbReference type="HAMAP" id="MF_01615">
    <property type="entry name" value="PdxT"/>
    <property type="match status" value="1"/>
</dbReference>
<comment type="caution">
    <text evidence="7">The sequence shown here is derived from an EMBL/GenBank/DDBJ whole genome shotgun (WGS) entry which is preliminary data.</text>
</comment>
<dbReference type="EC" id="3.5.1.2" evidence="2"/>
<keyword evidence="5" id="KW-0456">Lyase</keyword>
<evidence type="ECO:0000256" key="3">
    <source>
        <dbReference type="ARBA" id="ARBA00022801"/>
    </source>
</evidence>
<evidence type="ECO:0000256" key="6">
    <source>
        <dbReference type="ARBA" id="ARBA00049534"/>
    </source>
</evidence>
<keyword evidence="8" id="KW-1185">Reference proteome</keyword>
<protein>
    <recommendedName>
        <fullName evidence="2">glutaminase</fullName>
        <ecNumber evidence="2">3.5.1.2</ecNumber>
    </recommendedName>
</protein>
<dbReference type="PROSITE" id="PS01236">
    <property type="entry name" value="PDXT_SNO_1"/>
    <property type="match status" value="1"/>
</dbReference>
<proteinExistence type="inferred from homology"/>
<dbReference type="Gene3D" id="3.40.50.880">
    <property type="match status" value="1"/>
</dbReference>
<gene>
    <name evidence="7" type="ORF">WJX75_004396</name>
</gene>
<reference evidence="7 8" key="1">
    <citation type="journal article" date="2024" name="Nat. Commun.">
        <title>Phylogenomics reveals the evolutionary origins of lichenization in chlorophyte algae.</title>
        <authorList>
            <person name="Puginier C."/>
            <person name="Libourel C."/>
            <person name="Otte J."/>
            <person name="Skaloud P."/>
            <person name="Haon M."/>
            <person name="Grisel S."/>
            <person name="Petersen M."/>
            <person name="Berrin J.G."/>
            <person name="Delaux P.M."/>
            <person name="Dal Grande F."/>
            <person name="Keller J."/>
        </authorList>
    </citation>
    <scope>NUCLEOTIDE SEQUENCE [LARGE SCALE GENOMIC DNA]</scope>
    <source>
        <strain evidence="7 8">SAG 216-7</strain>
    </source>
</reference>
<dbReference type="Proteomes" id="UP001491310">
    <property type="component" value="Unassembled WGS sequence"/>
</dbReference>
<keyword evidence="3" id="KW-0378">Hydrolase</keyword>
<dbReference type="SUPFAM" id="SSF52317">
    <property type="entry name" value="Class I glutamine amidotransferase-like"/>
    <property type="match status" value="1"/>
</dbReference>
<sequence>MTSKSENGSICDTEASITIGVLALQGAFREHIAHLNRLPGVQSVEVRTKEQLADLDGLVIPGGESTTMANIAQRWGLIPELKSFAELGRPIWGTCAGLIFLADRASGQKEGGQALLGGLDCKVHRNFFGAQINSFETELPVPKALKAFESGPQGFRAMFIRAPAVLEAGPSVEVLSEYRLTAGEQSVSDGLKKVAVAVRSKNLLATAFHPELTEDCRWHKAFVDMAS</sequence>
<evidence type="ECO:0000256" key="5">
    <source>
        <dbReference type="ARBA" id="ARBA00023239"/>
    </source>
</evidence>
<dbReference type="InterPro" id="IPR002161">
    <property type="entry name" value="PdxT/SNO"/>
</dbReference>
<evidence type="ECO:0000313" key="8">
    <source>
        <dbReference type="Proteomes" id="UP001491310"/>
    </source>
</evidence>
<comment type="similarity">
    <text evidence="1">Belongs to the glutaminase PdxT/SNO family.</text>
</comment>
<dbReference type="PROSITE" id="PS51130">
    <property type="entry name" value="PDXT_SNO_2"/>
    <property type="match status" value="1"/>
</dbReference>
<evidence type="ECO:0000256" key="4">
    <source>
        <dbReference type="ARBA" id="ARBA00022962"/>
    </source>
</evidence>
<dbReference type="PANTHER" id="PTHR31559:SF0">
    <property type="entry name" value="PYRIDOXAL 5'-PHOSPHATE SYNTHASE SUBUNIT SNO1-RELATED"/>
    <property type="match status" value="1"/>
</dbReference>